<feature type="non-terminal residue" evidence="1">
    <location>
        <position position="1"/>
    </location>
</feature>
<dbReference type="EMBL" id="UINC01198693">
    <property type="protein sequence ID" value="SVE16769.1"/>
    <property type="molecule type" value="Genomic_DNA"/>
</dbReference>
<reference evidence="1" key="1">
    <citation type="submission" date="2018-05" db="EMBL/GenBank/DDBJ databases">
        <authorList>
            <person name="Lanie J.A."/>
            <person name="Ng W.-L."/>
            <person name="Kazmierczak K.M."/>
            <person name="Andrzejewski T.M."/>
            <person name="Davidsen T.M."/>
            <person name="Wayne K.J."/>
            <person name="Tettelin H."/>
            <person name="Glass J.I."/>
            <person name="Rusch D."/>
            <person name="Podicherti R."/>
            <person name="Tsui H.-C.T."/>
            <person name="Winkler M.E."/>
        </authorList>
    </citation>
    <scope>NUCLEOTIDE SEQUENCE</scope>
</reference>
<name>A0A383BAH1_9ZZZZ</name>
<accession>A0A383BAH1</accession>
<protein>
    <submittedName>
        <fullName evidence="1">Uncharacterized protein</fullName>
    </submittedName>
</protein>
<evidence type="ECO:0000313" key="1">
    <source>
        <dbReference type="EMBL" id="SVE16769.1"/>
    </source>
</evidence>
<organism evidence="1">
    <name type="scientific">marine metagenome</name>
    <dbReference type="NCBI Taxonomy" id="408172"/>
    <lineage>
        <taxon>unclassified sequences</taxon>
        <taxon>metagenomes</taxon>
        <taxon>ecological metagenomes</taxon>
    </lineage>
</organism>
<gene>
    <name evidence="1" type="ORF">METZ01_LOCUS469623</name>
</gene>
<sequence>VSSGVEGAQHQCDGDVVFEIMGLGNGIVVRFSTFG</sequence>
<proteinExistence type="predicted"/>
<dbReference type="AlphaFoldDB" id="A0A383BAH1"/>